<dbReference type="Pfam" id="PF12796">
    <property type="entry name" value="Ank_2"/>
    <property type="match status" value="4"/>
</dbReference>
<accession>A0A0F4YYJ3</accession>
<dbReference type="Proteomes" id="UP000053958">
    <property type="component" value="Unassembled WGS sequence"/>
</dbReference>
<evidence type="ECO:0000313" key="6">
    <source>
        <dbReference type="EMBL" id="KKA22916.1"/>
    </source>
</evidence>
<feature type="repeat" description="ANK" evidence="3">
    <location>
        <begin position="98"/>
        <end position="130"/>
    </location>
</feature>
<feature type="repeat" description="ANK" evidence="3">
    <location>
        <begin position="66"/>
        <end position="98"/>
    </location>
</feature>
<feature type="repeat" description="ANK" evidence="3">
    <location>
        <begin position="260"/>
        <end position="293"/>
    </location>
</feature>
<dbReference type="InterPro" id="IPR036770">
    <property type="entry name" value="Ankyrin_rpt-contain_sf"/>
</dbReference>
<keyword evidence="2 3" id="KW-0040">ANK repeat</keyword>
<evidence type="ECO:0000256" key="2">
    <source>
        <dbReference type="ARBA" id="ARBA00023043"/>
    </source>
</evidence>
<dbReference type="Gene3D" id="1.25.40.20">
    <property type="entry name" value="Ankyrin repeat-containing domain"/>
    <property type="match status" value="5"/>
</dbReference>
<sequence length="955" mass="105854">MQKRIAVWVVLAHHQIVQMLADAGSNLDCDKPGEWSPLTMVIDDGFIKFAQILLEHEADSEVEGPDNWTPLRYAVSKGRADLCQLLLDNRANANTRSGGDPLLVVAAARGNLEIVKLLVENRARINAVDSIGRTALVRAADEGHVAVVAYLLDSEADINHSDKYGQTAVILAAGSGRHETLRLLCDRGADIHKATSDGWTALDLLRTDAEATRILVEYRGDVNRLAYGGTPCMRAAWNKWVEPLKVILSAKPDLEIQDDDGDTALTVAVRNGSSEEVVRLLLEAGANVNHQTNSKGFPLRDAVVSNKVKTVRTVLEYRPDLSLRDRNGATALHCITRSTPVEIPRLLCNAGSNLEGLDKDGTSSQRKPNSTSLAGNSAARFILLAEIPITNLHESLSRSFNLIDPRMGTPLQSACLPAWNGTELQEKTISYLIHGAKADVTISGGEQGCALNAACAWTSPKVVRWMLDEGASVDLEDGMGRRVIHFAAMGNLEHLQLILGAGGDVDMCDKVGRSTLHWAVIGEAWRRLVNQADKDGWTPLLWAARWVGTRNNYDVNTGIQKRMIQLLLDRGADPCVRSTDVERRWSAVKLARYHGQDRDIVQLLIEAEKKLADSGTGGRWDEQFHASRKAKGYDGFCDGCYNYHCQVFWDFDFCFKCYLSRDLTHPGHGFDENGPEYEEVEEPADDEISDNTIETEDSDNESEEGTEEDDDETTNRMMFEERLPDYICPLLYVSSSSPPLTPTMSFLFRWWSSPKDSSSSSIPPSSSSPDERQQQFSTPPPPPPPPPATDSTTTQQLETQLQPLSRIPNNLKLLVGGSIFFLLSTVVTRRALHRRRIASIPPFYTGSMYHKPYVNGAMEAFEALNIATINVVSLAMLGVGGTMYALDVNTIDDLRRLMRRGMGIEGTPGPSDRQLEEELEEWLATVLDKKLLEKKLKEIKEQEGEQQQRTDEKER</sequence>
<keyword evidence="1" id="KW-0677">Repeat</keyword>
<dbReference type="SMART" id="SM00248">
    <property type="entry name" value="ANK"/>
    <property type="match status" value="14"/>
</dbReference>
<organism evidence="6 7">
    <name type="scientific">Rasamsonia emersonii (strain ATCC 16479 / CBS 393.64 / IMI 116815)</name>
    <dbReference type="NCBI Taxonomy" id="1408163"/>
    <lineage>
        <taxon>Eukaryota</taxon>
        <taxon>Fungi</taxon>
        <taxon>Dikarya</taxon>
        <taxon>Ascomycota</taxon>
        <taxon>Pezizomycotina</taxon>
        <taxon>Eurotiomycetes</taxon>
        <taxon>Eurotiomycetidae</taxon>
        <taxon>Eurotiales</taxon>
        <taxon>Trichocomaceae</taxon>
        <taxon>Rasamsonia</taxon>
    </lineage>
</organism>
<evidence type="ECO:0000313" key="7">
    <source>
        <dbReference type="Proteomes" id="UP000053958"/>
    </source>
</evidence>
<feature type="chain" id="PRO_5002482030" evidence="5">
    <location>
        <begin position="22"/>
        <end position="955"/>
    </location>
</feature>
<dbReference type="PROSITE" id="PS50088">
    <property type="entry name" value="ANK_REPEAT"/>
    <property type="match status" value="5"/>
</dbReference>
<feature type="repeat" description="ANK" evidence="3">
    <location>
        <begin position="131"/>
        <end position="163"/>
    </location>
</feature>
<evidence type="ECO:0000256" key="3">
    <source>
        <dbReference type="PROSITE-ProRule" id="PRU00023"/>
    </source>
</evidence>
<reference evidence="6 7" key="1">
    <citation type="submission" date="2015-04" db="EMBL/GenBank/DDBJ databases">
        <authorList>
            <person name="Heijne W.H."/>
            <person name="Fedorova N.D."/>
            <person name="Nierman W.C."/>
            <person name="Vollebregt A.W."/>
            <person name="Zhao Z."/>
            <person name="Wu L."/>
            <person name="Kumar M."/>
            <person name="Stam H."/>
            <person name="van den Berg M.A."/>
            <person name="Pel H.J."/>
        </authorList>
    </citation>
    <scope>NUCLEOTIDE SEQUENCE [LARGE SCALE GENOMIC DNA]</scope>
    <source>
        <strain evidence="6 7">CBS 393.64</strain>
    </source>
</reference>
<dbReference type="PANTHER" id="PTHR24198:SF165">
    <property type="entry name" value="ANKYRIN REPEAT-CONTAINING PROTEIN-RELATED"/>
    <property type="match status" value="1"/>
</dbReference>
<keyword evidence="7" id="KW-1185">Reference proteome</keyword>
<dbReference type="STRING" id="1408163.A0A0F4YYJ3"/>
<dbReference type="AlphaFoldDB" id="A0A0F4YYJ3"/>
<dbReference type="PROSITE" id="PS50297">
    <property type="entry name" value="ANK_REP_REGION"/>
    <property type="match status" value="5"/>
</dbReference>
<feature type="compositionally biased region" description="Acidic residues" evidence="4">
    <location>
        <begin position="673"/>
        <end position="712"/>
    </location>
</feature>
<feature type="compositionally biased region" description="Low complexity" evidence="4">
    <location>
        <begin position="758"/>
        <end position="768"/>
    </location>
</feature>
<dbReference type="RefSeq" id="XP_013329528.1">
    <property type="nucleotide sequence ID" value="XM_013474074.1"/>
</dbReference>
<dbReference type="PRINTS" id="PR01415">
    <property type="entry name" value="ANKYRIN"/>
</dbReference>
<feature type="compositionally biased region" description="Pro residues" evidence="4">
    <location>
        <begin position="778"/>
        <end position="788"/>
    </location>
</feature>
<dbReference type="SUPFAM" id="SSF48403">
    <property type="entry name" value="Ankyrin repeat"/>
    <property type="match status" value="2"/>
</dbReference>
<dbReference type="InterPro" id="IPR002110">
    <property type="entry name" value="Ankyrin_rpt"/>
</dbReference>
<feature type="signal peptide" evidence="5">
    <location>
        <begin position="1"/>
        <end position="21"/>
    </location>
</feature>
<dbReference type="PANTHER" id="PTHR24198">
    <property type="entry name" value="ANKYRIN REPEAT AND PROTEIN KINASE DOMAIN-CONTAINING PROTEIN"/>
    <property type="match status" value="1"/>
</dbReference>
<evidence type="ECO:0000256" key="4">
    <source>
        <dbReference type="SAM" id="MobiDB-lite"/>
    </source>
</evidence>
<keyword evidence="5" id="KW-0732">Signal</keyword>
<name>A0A0F4YYJ3_RASE3</name>
<proteinExistence type="predicted"/>
<feature type="region of interest" description="Disordered" evidence="4">
    <location>
        <begin position="670"/>
        <end position="715"/>
    </location>
</feature>
<feature type="region of interest" description="Disordered" evidence="4">
    <location>
        <begin position="758"/>
        <end position="798"/>
    </location>
</feature>
<dbReference type="CDD" id="cd02249">
    <property type="entry name" value="ZZ"/>
    <property type="match status" value="1"/>
</dbReference>
<dbReference type="EMBL" id="LASV01000118">
    <property type="protein sequence ID" value="KKA22916.1"/>
    <property type="molecule type" value="Genomic_DNA"/>
</dbReference>
<gene>
    <name evidence="6" type="ORF">T310_3023</name>
</gene>
<dbReference type="OrthoDB" id="3558022at2759"/>
<comment type="caution">
    <text evidence="6">The sequence shown here is derived from an EMBL/GenBank/DDBJ whole genome shotgun (WGS) entry which is preliminary data.</text>
</comment>
<dbReference type="GeneID" id="25315373"/>
<feature type="repeat" description="ANK" evidence="3">
    <location>
        <begin position="164"/>
        <end position="196"/>
    </location>
</feature>
<evidence type="ECO:0000256" key="5">
    <source>
        <dbReference type="SAM" id="SignalP"/>
    </source>
</evidence>
<evidence type="ECO:0000256" key="1">
    <source>
        <dbReference type="ARBA" id="ARBA00022737"/>
    </source>
</evidence>
<protein>
    <submittedName>
        <fullName evidence="6">Uncharacterized protein</fullName>
    </submittedName>
</protein>